<name>A0A1I4PY07_9PROT</name>
<dbReference type="Gene3D" id="3.40.30.10">
    <property type="entry name" value="Glutaredoxin"/>
    <property type="match status" value="1"/>
</dbReference>
<evidence type="ECO:0000259" key="1">
    <source>
        <dbReference type="Pfam" id="PF01323"/>
    </source>
</evidence>
<evidence type="ECO:0000313" key="2">
    <source>
        <dbReference type="EMBL" id="CAE6513946.1"/>
    </source>
</evidence>
<dbReference type="InterPro" id="IPR036249">
    <property type="entry name" value="Thioredoxin-like_sf"/>
</dbReference>
<dbReference type="Proteomes" id="UP000199561">
    <property type="component" value="Unassembled WGS sequence"/>
</dbReference>
<gene>
    <name evidence="2" type="ORF">NMYAN_50011</name>
    <name evidence="3" type="ORF">SAMN05421880_11320</name>
</gene>
<dbReference type="Pfam" id="PF01323">
    <property type="entry name" value="DSBA"/>
    <property type="match status" value="1"/>
</dbReference>
<sequence length="218" mass="24353">MNERTLWYVADPMCSWCWGFLPIIEAIRQAYREHLTIKLVMGGLRPGTTEPLTPEKRAEILHHWQNVQRMTGQPFNFDGALPPGFIYDTEPACRAVVSASIVDPSRTFSLLAAIQSAFYVGQADVTQTNVLTQLAKGCGIPTGPFSQIFASDTAKQTTQQHFQQTIQWGVRGFPSIVAQDAKGYYLLVSGYCPLDTLRQRIDPDNLGAEYAPQREIDI</sequence>
<dbReference type="Proteomes" id="UP000601736">
    <property type="component" value="Unassembled WGS sequence"/>
</dbReference>
<dbReference type="RefSeq" id="WP_090668546.1">
    <property type="nucleotide sequence ID" value="NZ_CAJNAP010000045.1"/>
</dbReference>
<dbReference type="CDD" id="cd03025">
    <property type="entry name" value="DsbA_FrnE_like"/>
    <property type="match status" value="1"/>
</dbReference>
<dbReference type="EMBL" id="CAJNAP010000045">
    <property type="protein sequence ID" value="CAE6513946.1"/>
    <property type="molecule type" value="Genomic_DNA"/>
</dbReference>
<organism evidence="3 4">
    <name type="scientific">Nitrosomonas nitrosa</name>
    <dbReference type="NCBI Taxonomy" id="52442"/>
    <lineage>
        <taxon>Bacteria</taxon>
        <taxon>Pseudomonadati</taxon>
        <taxon>Pseudomonadota</taxon>
        <taxon>Betaproteobacteria</taxon>
        <taxon>Nitrosomonadales</taxon>
        <taxon>Nitrosomonadaceae</taxon>
        <taxon>Nitrosomonas</taxon>
    </lineage>
</organism>
<dbReference type="Gene3D" id="1.10.472.60">
    <property type="entry name" value="putative protein disulfide isomerase domain"/>
    <property type="match status" value="1"/>
</dbReference>
<protein>
    <recommendedName>
        <fullName evidence="1">DSBA-like thioredoxin domain-containing protein</fullName>
    </recommendedName>
</protein>
<dbReference type="InterPro" id="IPR001853">
    <property type="entry name" value="DSBA-like_thioredoxin_dom"/>
</dbReference>
<dbReference type="EMBL" id="FOUF01000013">
    <property type="protein sequence ID" value="SFM32634.1"/>
    <property type="molecule type" value="Genomic_DNA"/>
</dbReference>
<dbReference type="PANTHER" id="PTHR13887:SF54">
    <property type="entry name" value="DSBA FAMILY PROTEIN"/>
    <property type="match status" value="1"/>
</dbReference>
<dbReference type="STRING" id="52442.SAMN05421880_11320"/>
<reference evidence="2" key="2">
    <citation type="submission" date="2021-02" db="EMBL/GenBank/DDBJ databases">
        <authorList>
            <person name="Han P."/>
        </authorList>
    </citation>
    <scope>NUCLEOTIDE SEQUENCE</scope>
    <source>
        <strain evidence="2">Nitrosomonas nitrosa 18-3D</strain>
    </source>
</reference>
<evidence type="ECO:0000313" key="4">
    <source>
        <dbReference type="Proteomes" id="UP000199561"/>
    </source>
</evidence>
<dbReference type="AlphaFoldDB" id="A0A1I4PY07"/>
<keyword evidence="4" id="KW-1185">Reference proteome</keyword>
<evidence type="ECO:0000313" key="3">
    <source>
        <dbReference type="EMBL" id="SFM32634.1"/>
    </source>
</evidence>
<feature type="domain" description="DSBA-like thioredoxin" evidence="1">
    <location>
        <begin position="10"/>
        <end position="201"/>
    </location>
</feature>
<proteinExistence type="predicted"/>
<reference evidence="3 4" key="1">
    <citation type="submission" date="2016-10" db="EMBL/GenBank/DDBJ databases">
        <authorList>
            <person name="de Groot N.N."/>
        </authorList>
    </citation>
    <scope>NUCLEOTIDE SEQUENCE [LARGE SCALE GENOMIC DNA]</scope>
    <source>
        <strain evidence="3 4">Nm146</strain>
    </source>
</reference>
<dbReference type="SUPFAM" id="SSF52833">
    <property type="entry name" value="Thioredoxin-like"/>
    <property type="match status" value="1"/>
</dbReference>
<dbReference type="PANTHER" id="PTHR13887">
    <property type="entry name" value="GLUTATHIONE S-TRANSFERASE KAPPA"/>
    <property type="match status" value="1"/>
</dbReference>
<accession>A0A1I4PY07</accession>